<sequence length="89" mass="10189">MAGWYIAGYTFQAEILCGTCAVQKFLTVEIDPGSTVSPDTVERFFDILALWRGIDRYEEESFDSSEFPKVVLSCTEHDEKCHNCNEELR</sequence>
<protein>
    <submittedName>
        <fullName evidence="1">Uncharacterized protein</fullName>
    </submittedName>
</protein>
<proteinExistence type="predicted"/>
<gene>
    <name evidence="1" type="ORF">MADRUGA_56</name>
</gene>
<accession>A0A0K1LRZ2</accession>
<organism evidence="1 2">
    <name type="scientific">Mycobacterium phage Madruga</name>
    <dbReference type="NCBI Taxonomy" id="1675552"/>
    <lineage>
        <taxon>Viruses</taxon>
        <taxon>Duplodnaviria</taxon>
        <taxon>Heunggongvirae</taxon>
        <taxon>Uroviricota</taxon>
        <taxon>Caudoviricetes</taxon>
        <taxon>Patiencevirus</taxon>
        <taxon>Patiencevirus patience</taxon>
    </lineage>
</organism>
<reference evidence="1 2" key="1">
    <citation type="journal article" date="2016" name="BMC Microbiol.">
        <title>Characterization of mycobacteria and mycobacteriophages isolated from compost at the Sao Paulo Zoo Park Foundation in Brazil and creation of the new mycobacteriophage Cluster U.</title>
        <authorList>
            <person name="Lima-Junior J.D."/>
            <person name="Viana-Niero C."/>
            <person name="Conde Oliveira D.V."/>
            <person name="Machado G.E."/>
            <person name="Rabello M.C."/>
            <person name="Martins-Junior J."/>
            <person name="Martins L.F."/>
            <person name="Digiampietri L.A."/>
            <person name="da Silva A.M."/>
            <person name="Setubal J.C."/>
            <person name="Russell D.A."/>
            <person name="Jacobs-Sera D."/>
            <person name="Pope W.H."/>
            <person name="Hatfull G.F."/>
            <person name="Leao S.C."/>
        </authorList>
    </citation>
    <scope>NUCLEOTIDE SEQUENCE [LARGE SCALE GENOMIC DNA]</scope>
</reference>
<dbReference type="EMBL" id="KR997933">
    <property type="protein sequence ID" value="AKU45346.1"/>
    <property type="molecule type" value="Genomic_DNA"/>
</dbReference>
<dbReference type="Proteomes" id="UP000222075">
    <property type="component" value="Segment"/>
</dbReference>
<evidence type="ECO:0000313" key="2">
    <source>
        <dbReference type="Proteomes" id="UP000222075"/>
    </source>
</evidence>
<name>A0A0K1LRZ2_9CAUD</name>
<evidence type="ECO:0000313" key="1">
    <source>
        <dbReference type="EMBL" id="AKU45346.1"/>
    </source>
</evidence>